<keyword evidence="1" id="KW-0472">Membrane</keyword>
<reference evidence="2 3" key="1">
    <citation type="submission" date="2019-09" db="EMBL/GenBank/DDBJ databases">
        <authorList>
            <person name="Chandra G."/>
            <person name="Truman W A."/>
        </authorList>
    </citation>
    <scope>NUCLEOTIDE SEQUENCE [LARGE SCALE GENOMIC DNA]</scope>
    <source>
        <strain evidence="2">PS896</strain>
    </source>
</reference>
<protein>
    <submittedName>
        <fullName evidence="2">Uncharacterized protein</fullName>
    </submittedName>
</protein>
<gene>
    <name evidence="2" type="ORF">PS896_04548</name>
</gene>
<dbReference type="AlphaFoldDB" id="A0A5E7NEM6"/>
<organism evidence="2 3">
    <name type="scientific">Pseudomonas fluorescens</name>
    <dbReference type="NCBI Taxonomy" id="294"/>
    <lineage>
        <taxon>Bacteria</taxon>
        <taxon>Pseudomonadati</taxon>
        <taxon>Pseudomonadota</taxon>
        <taxon>Gammaproteobacteria</taxon>
        <taxon>Pseudomonadales</taxon>
        <taxon>Pseudomonadaceae</taxon>
        <taxon>Pseudomonas</taxon>
    </lineage>
</organism>
<evidence type="ECO:0000313" key="2">
    <source>
        <dbReference type="EMBL" id="VVP34930.1"/>
    </source>
</evidence>
<feature type="transmembrane region" description="Helical" evidence="1">
    <location>
        <begin position="25"/>
        <end position="43"/>
    </location>
</feature>
<dbReference type="Proteomes" id="UP000377224">
    <property type="component" value="Unassembled WGS sequence"/>
</dbReference>
<dbReference type="EMBL" id="CABVIN010000007">
    <property type="protein sequence ID" value="VVP34930.1"/>
    <property type="molecule type" value="Genomic_DNA"/>
</dbReference>
<keyword evidence="1" id="KW-0812">Transmembrane</keyword>
<sequence>MDVDQIIYKAVAWLSLEHEGRRGPIHNIEILLMGLGCIFAMFVSKSALAKRKAFTASTAQTLKVATLKATSFTEKSGRQVKISGVLLEESGAYIVKVTHEDEEGEIESSSDLLPTLEDVEAYLRAHTPFILADFRR</sequence>
<name>A0A5E7NEM6_PSEFL</name>
<dbReference type="RefSeq" id="WP_122660799.1">
    <property type="nucleotide sequence ID" value="NZ_CABVIN010000007.1"/>
</dbReference>
<proteinExistence type="predicted"/>
<accession>A0A5E7NEM6</accession>
<keyword evidence="1" id="KW-1133">Transmembrane helix</keyword>
<evidence type="ECO:0000313" key="3">
    <source>
        <dbReference type="Proteomes" id="UP000377224"/>
    </source>
</evidence>
<evidence type="ECO:0000256" key="1">
    <source>
        <dbReference type="SAM" id="Phobius"/>
    </source>
</evidence>